<gene>
    <name evidence="2" type="ORF">TL5118_01519</name>
    <name evidence="3" type="ORF">TL5120_00501</name>
</gene>
<dbReference type="EMBL" id="CYSB01000025">
    <property type="protein sequence ID" value="CUH65889.1"/>
    <property type="molecule type" value="Genomic_DNA"/>
</dbReference>
<dbReference type="Proteomes" id="UP000051887">
    <property type="component" value="Unassembled WGS sequence"/>
</dbReference>
<evidence type="ECO:0000313" key="5">
    <source>
        <dbReference type="Proteomes" id="UP000051887"/>
    </source>
</evidence>
<keyword evidence="4" id="KW-1185">Reference proteome</keyword>
<organism evidence="3 5">
    <name type="scientific">Thalassovita autumnalis</name>
    <dbReference type="NCBI Taxonomy" id="2072972"/>
    <lineage>
        <taxon>Bacteria</taxon>
        <taxon>Pseudomonadati</taxon>
        <taxon>Pseudomonadota</taxon>
        <taxon>Alphaproteobacteria</taxon>
        <taxon>Rhodobacterales</taxon>
        <taxon>Roseobacteraceae</taxon>
        <taxon>Thalassovita</taxon>
    </lineage>
</organism>
<reference evidence="3 5" key="1">
    <citation type="submission" date="2015-09" db="EMBL/GenBank/DDBJ databases">
        <authorList>
            <consortium name="Swine Surveillance"/>
        </authorList>
    </citation>
    <scope>NUCLEOTIDE SEQUENCE [LARGE SCALE GENOMIC DNA]</scope>
    <source>
        <strain evidence="3 5">5120</strain>
    </source>
</reference>
<dbReference type="Proteomes" id="UP000051086">
    <property type="component" value="Unassembled WGS sequence"/>
</dbReference>
<protein>
    <recommendedName>
        <fullName evidence="1">GIY-YIG domain-containing protein</fullName>
    </recommendedName>
</protein>
<dbReference type="RefSeq" id="WP_058242037.1">
    <property type="nucleotide sequence ID" value="NZ_CYSB01000025.1"/>
</dbReference>
<dbReference type="OrthoDB" id="67448at2"/>
<accession>A0A0P1FCC1</accession>
<feature type="domain" description="GIY-YIG" evidence="1">
    <location>
        <begin position="24"/>
        <end position="121"/>
    </location>
</feature>
<evidence type="ECO:0000313" key="2">
    <source>
        <dbReference type="EMBL" id="CUH65889.1"/>
    </source>
</evidence>
<dbReference type="Pfam" id="PF22945">
    <property type="entry name" value="LEM-3_GIY-YIG"/>
    <property type="match status" value="1"/>
</dbReference>
<reference evidence="2 4" key="2">
    <citation type="submission" date="2015-09" db="EMBL/GenBank/DDBJ databases">
        <authorList>
            <person name="Rodrigo-Torres L."/>
            <person name="Arahal D.R."/>
        </authorList>
    </citation>
    <scope>NUCLEOTIDE SEQUENCE [LARGE SCALE GENOMIC DNA]</scope>
    <source>
        <strain evidence="2 4">CECT 5118</strain>
    </source>
</reference>
<dbReference type="InterPro" id="IPR000305">
    <property type="entry name" value="GIY-YIG_endonuc"/>
</dbReference>
<evidence type="ECO:0000313" key="3">
    <source>
        <dbReference type="EMBL" id="CUH70721.1"/>
    </source>
</evidence>
<evidence type="ECO:0000259" key="1">
    <source>
        <dbReference type="PROSITE" id="PS50164"/>
    </source>
</evidence>
<proteinExistence type="predicted"/>
<dbReference type="CDD" id="cd10440">
    <property type="entry name" value="GIY-YIG_COG3680"/>
    <property type="match status" value="1"/>
</dbReference>
<dbReference type="PROSITE" id="PS50164">
    <property type="entry name" value="GIY_YIG"/>
    <property type="match status" value="1"/>
</dbReference>
<name>A0A0P1FCC1_9RHOB</name>
<dbReference type="EMBL" id="CYSC01000007">
    <property type="protein sequence ID" value="CUH70721.1"/>
    <property type="molecule type" value="Genomic_DNA"/>
</dbReference>
<dbReference type="AlphaFoldDB" id="A0A0P1FCC1"/>
<sequence length="262" mass="29115">MTTPANSVHPTLPNAFPAEVSDALNFYVYRLIDPRNGETFYVGKGKGNRVFAHAAGLKETLNTAEAEEDRPVLNDKMTRIYDIMKSGLSVQHVIHRHGLDNKTAYEVEAALIEAYPAVTNIAGGHGSLDRGVAHSSEIIRRYMAEEAIVDDPAVEIIVRHSSGKNELYDATRFSWRISQVRANKARLALAVENGLIIGVFEIDEWLPATARNFPGLIDPDTESDRFGFVGREAAQHLKDKYHMKKVAPRARGAANPIRYHNI</sequence>
<evidence type="ECO:0000313" key="4">
    <source>
        <dbReference type="Proteomes" id="UP000051086"/>
    </source>
</evidence>